<protein>
    <recommendedName>
        <fullName evidence="1">Metallo-beta-lactamase domain-containing protein</fullName>
    </recommendedName>
</protein>
<dbReference type="RefSeq" id="WP_095718974.1">
    <property type="nucleotide sequence ID" value="NZ_NTGA01000025.1"/>
</dbReference>
<evidence type="ECO:0000313" key="3">
    <source>
        <dbReference type="Proteomes" id="UP000218810"/>
    </source>
</evidence>
<dbReference type="EMBL" id="NTGA01000025">
    <property type="protein sequence ID" value="PAY22373.1"/>
    <property type="molecule type" value="Genomic_DNA"/>
</dbReference>
<dbReference type="Pfam" id="PF12706">
    <property type="entry name" value="Lactamase_B_2"/>
    <property type="match status" value="1"/>
</dbReference>
<dbReference type="SUPFAM" id="SSF56281">
    <property type="entry name" value="Metallo-hydrolase/oxidoreductase"/>
    <property type="match status" value="1"/>
</dbReference>
<dbReference type="PANTHER" id="PTHR46018:SF4">
    <property type="entry name" value="METALLO-HYDROLASE YHFI-RELATED"/>
    <property type="match status" value="1"/>
</dbReference>
<name>A0A2A2WMU8_9ACTN</name>
<dbReference type="GO" id="GO:0042781">
    <property type="term" value="F:3'-tRNA processing endoribonuclease activity"/>
    <property type="evidence" value="ECO:0007669"/>
    <property type="project" value="TreeGrafter"/>
</dbReference>
<dbReference type="InterPro" id="IPR001279">
    <property type="entry name" value="Metallo-B-lactamas"/>
</dbReference>
<proteinExistence type="predicted"/>
<dbReference type="PANTHER" id="PTHR46018">
    <property type="entry name" value="ZINC PHOSPHODIESTERASE ELAC PROTEIN 1"/>
    <property type="match status" value="1"/>
</dbReference>
<dbReference type="Gene3D" id="3.60.15.10">
    <property type="entry name" value="Ribonuclease Z/Hydroxyacylglutathione hydrolase-like"/>
    <property type="match status" value="1"/>
</dbReference>
<feature type="domain" description="Metallo-beta-lactamase" evidence="1">
    <location>
        <begin position="32"/>
        <end position="227"/>
    </location>
</feature>
<gene>
    <name evidence="2" type="ORF">CEY15_14135</name>
</gene>
<dbReference type="OrthoDB" id="9800940at2"/>
<dbReference type="CDD" id="cd07716">
    <property type="entry name" value="RNaseZ_short-form-like_MBL-fold"/>
    <property type="match status" value="1"/>
</dbReference>
<reference evidence="3" key="1">
    <citation type="submission" date="2017-09" db="EMBL/GenBank/DDBJ databases">
        <authorList>
            <person name="Zhang Y."/>
            <person name="Huang X."/>
            <person name="Liu J."/>
            <person name="Lu L."/>
            <person name="Peng K."/>
        </authorList>
    </citation>
    <scope>NUCLEOTIDE SEQUENCE [LARGE SCALE GENOMIC DNA]</scope>
    <source>
        <strain evidence="3">S-XJ-1</strain>
    </source>
</reference>
<organism evidence="2 3">
    <name type="scientific">Dietzia natronolimnaea</name>
    <dbReference type="NCBI Taxonomy" id="161920"/>
    <lineage>
        <taxon>Bacteria</taxon>
        <taxon>Bacillati</taxon>
        <taxon>Actinomycetota</taxon>
        <taxon>Actinomycetes</taxon>
        <taxon>Mycobacteriales</taxon>
        <taxon>Dietziaceae</taxon>
        <taxon>Dietzia</taxon>
    </lineage>
</organism>
<sequence>MLLTVLGCSGSIGGPTSPASGYLVEVEGIGPVVIDMGPGVLGALQRYASPETATVLLSHLHADHCLDVPGLLVLRRFGPEAEHAVRMPLIGPSGTAYRIGVASSEEPGAVDDLSDTFEVGSWEVTPDVELRGDDDEVALRVRADRVDHPPESYGLRLTSADGRVLAYSGDTAYCEALIQLAAGADVFLCEASWTHEEGRPPGIHMSGAEAGRTARLAGVGRLVLTHIPPWTDSEAVRAEAAAEFDGEVMLAEPDLRLEV</sequence>
<dbReference type="Proteomes" id="UP000218810">
    <property type="component" value="Unassembled WGS sequence"/>
</dbReference>
<keyword evidence="3" id="KW-1185">Reference proteome</keyword>
<dbReference type="AlphaFoldDB" id="A0A2A2WMU8"/>
<comment type="caution">
    <text evidence="2">The sequence shown here is derived from an EMBL/GenBank/DDBJ whole genome shotgun (WGS) entry which is preliminary data.</text>
</comment>
<evidence type="ECO:0000259" key="1">
    <source>
        <dbReference type="Pfam" id="PF12706"/>
    </source>
</evidence>
<accession>A0A2A2WMU8</accession>
<dbReference type="InterPro" id="IPR036866">
    <property type="entry name" value="RibonucZ/Hydroxyglut_hydro"/>
</dbReference>
<evidence type="ECO:0000313" key="2">
    <source>
        <dbReference type="EMBL" id="PAY22373.1"/>
    </source>
</evidence>